<dbReference type="Proteomes" id="UP001642482">
    <property type="component" value="Unassembled WGS sequence"/>
</dbReference>
<feature type="transmembrane region" description="Helical" evidence="2">
    <location>
        <begin position="111"/>
        <end position="135"/>
    </location>
</feature>
<keyword evidence="2" id="KW-0472">Membrane</keyword>
<feature type="transmembrane region" description="Helical" evidence="2">
    <location>
        <begin position="211"/>
        <end position="227"/>
    </location>
</feature>
<reference evidence="3 4" key="1">
    <citation type="submission" date="2024-01" db="EMBL/GenBank/DDBJ databases">
        <authorList>
            <person name="Allen C."/>
            <person name="Tagirdzhanova G."/>
        </authorList>
    </citation>
    <scope>NUCLEOTIDE SEQUENCE [LARGE SCALE GENOMIC DNA]</scope>
</reference>
<sequence>MADDATPTAAVCQFVGDPMPDIAGIGILVGFSGQAFLSLCLALWVFFFSRHGRLDMLHEDGSDEHAIEIKRLEMVQDILMIGNDIQVMTGIALMITVFSSYNKMDIYHFRLIYDIVSFVGVSVAAALVCFTFCLARRESYRRRRQRRATGLPDEDEDEKQRQQRHCFACMSPIEMLHGWAKGIKKTLPNLHKLDKSNPVIKKFTMSGRYRATYVFAAFFLAMTVMLNEKLGRWNLDEPGYCYNTAYTSAPGAKHPQADRVYVWTTFGWMMSVMMFSVYDGATHRRYILLAAFLQFPLHFYMMIALRTANQGLLGVTAEENNSTEASDIAAMDGDSDNSENDWDFGQTTAVLLLTVAFIEAFIKGLEFYRFERDIKKKRAAKERKRGPINDDEQDERDLAAFHVVTSATSKSTSNMALSRLHPWKHKMPSPQHTDTEGGNERILKRPDTR</sequence>
<feature type="region of interest" description="Disordered" evidence="1">
    <location>
        <begin position="409"/>
        <end position="449"/>
    </location>
</feature>
<gene>
    <name evidence="3" type="ORF">SEUCBS140593_008782</name>
</gene>
<proteinExistence type="predicted"/>
<feature type="transmembrane region" description="Helical" evidence="2">
    <location>
        <begin position="22"/>
        <end position="47"/>
    </location>
</feature>
<feature type="compositionally biased region" description="Basic and acidic residues" evidence="1">
    <location>
        <begin position="433"/>
        <end position="449"/>
    </location>
</feature>
<organism evidence="3 4">
    <name type="scientific">Sporothrix eucalyptigena</name>
    <dbReference type="NCBI Taxonomy" id="1812306"/>
    <lineage>
        <taxon>Eukaryota</taxon>
        <taxon>Fungi</taxon>
        <taxon>Dikarya</taxon>
        <taxon>Ascomycota</taxon>
        <taxon>Pezizomycotina</taxon>
        <taxon>Sordariomycetes</taxon>
        <taxon>Sordariomycetidae</taxon>
        <taxon>Ophiostomatales</taxon>
        <taxon>Ophiostomataceae</taxon>
        <taxon>Sporothrix</taxon>
    </lineage>
</organism>
<dbReference type="EMBL" id="CAWUHD010000129">
    <property type="protein sequence ID" value="CAK7233977.1"/>
    <property type="molecule type" value="Genomic_DNA"/>
</dbReference>
<evidence type="ECO:0000313" key="4">
    <source>
        <dbReference type="Proteomes" id="UP001642482"/>
    </source>
</evidence>
<keyword evidence="2" id="KW-1133">Transmembrane helix</keyword>
<evidence type="ECO:0000256" key="1">
    <source>
        <dbReference type="SAM" id="MobiDB-lite"/>
    </source>
</evidence>
<protein>
    <submittedName>
        <fullName evidence="3">Uncharacterized protein</fullName>
    </submittedName>
</protein>
<name>A0ABP0CPC3_9PEZI</name>
<dbReference type="InterPro" id="IPR053018">
    <property type="entry name" value="Elsinochrome_Biosynth-Asso"/>
</dbReference>
<comment type="caution">
    <text evidence="3">The sequence shown here is derived from an EMBL/GenBank/DDBJ whole genome shotgun (WGS) entry which is preliminary data.</text>
</comment>
<feature type="transmembrane region" description="Helical" evidence="2">
    <location>
        <begin position="349"/>
        <end position="368"/>
    </location>
</feature>
<evidence type="ECO:0000313" key="3">
    <source>
        <dbReference type="EMBL" id="CAK7233977.1"/>
    </source>
</evidence>
<feature type="transmembrane region" description="Helical" evidence="2">
    <location>
        <begin position="260"/>
        <end position="279"/>
    </location>
</feature>
<dbReference type="PANTHER" id="PTHR37577">
    <property type="entry name" value="INTEGRAL MEMBRANE PROTEIN"/>
    <property type="match status" value="1"/>
</dbReference>
<feature type="transmembrane region" description="Helical" evidence="2">
    <location>
        <begin position="78"/>
        <end position="99"/>
    </location>
</feature>
<feature type="transmembrane region" description="Helical" evidence="2">
    <location>
        <begin position="286"/>
        <end position="305"/>
    </location>
</feature>
<keyword evidence="4" id="KW-1185">Reference proteome</keyword>
<dbReference type="PANTHER" id="PTHR37577:SF1">
    <property type="entry name" value="INTEGRAL MEMBRANE PROTEIN"/>
    <property type="match status" value="1"/>
</dbReference>
<keyword evidence="2" id="KW-0812">Transmembrane</keyword>
<accession>A0ABP0CPC3</accession>
<evidence type="ECO:0000256" key="2">
    <source>
        <dbReference type="SAM" id="Phobius"/>
    </source>
</evidence>